<evidence type="ECO:0000313" key="4">
    <source>
        <dbReference type="Ensembl" id="ENSEBUP00000016439.1"/>
    </source>
</evidence>
<dbReference type="Ensembl" id="ENSEBUT00000017016.1">
    <property type="protein sequence ID" value="ENSEBUP00000016439.1"/>
    <property type="gene ID" value="ENSEBUG00000010325.1"/>
</dbReference>
<dbReference type="Gene3D" id="3.30.160.60">
    <property type="entry name" value="Classic Zinc Finger"/>
    <property type="match status" value="2"/>
</dbReference>
<dbReference type="Gene3D" id="6.10.140.1290">
    <property type="match status" value="1"/>
</dbReference>
<evidence type="ECO:0000259" key="3">
    <source>
        <dbReference type="PROSITE" id="PS51526"/>
    </source>
</evidence>
<dbReference type="InterPro" id="IPR036390">
    <property type="entry name" value="WH_DNA-bd_sf"/>
</dbReference>
<dbReference type="GO" id="GO:0000981">
    <property type="term" value="F:DNA-binding transcription factor activity, RNA polymerase II-specific"/>
    <property type="evidence" value="ECO:0007669"/>
    <property type="project" value="TreeGrafter"/>
</dbReference>
<dbReference type="InterPro" id="IPR036388">
    <property type="entry name" value="WH-like_DNA-bd_sf"/>
</dbReference>
<reference evidence="4" key="1">
    <citation type="submission" date="2025-08" db="UniProtKB">
        <authorList>
            <consortium name="Ensembl"/>
        </authorList>
    </citation>
    <scope>IDENTIFICATION</scope>
</reference>
<dbReference type="SUPFAM" id="SSF46785">
    <property type="entry name" value="Winged helix' DNA-binding domain"/>
    <property type="match status" value="1"/>
</dbReference>
<dbReference type="GO" id="GO:0000978">
    <property type="term" value="F:RNA polymerase II cis-regulatory region sequence-specific DNA binding"/>
    <property type="evidence" value="ECO:0007669"/>
    <property type="project" value="TreeGrafter"/>
</dbReference>
<feature type="compositionally biased region" description="Polar residues" evidence="2">
    <location>
        <begin position="352"/>
        <end position="366"/>
    </location>
</feature>
<feature type="domain" description="RFX-type winged-helix" evidence="3">
    <location>
        <begin position="86"/>
        <end position="161"/>
    </location>
</feature>
<dbReference type="GeneTree" id="ENSGT00940000163854"/>
<feature type="region of interest" description="Disordered" evidence="2">
    <location>
        <begin position="218"/>
        <end position="251"/>
    </location>
</feature>
<dbReference type="Proteomes" id="UP000694388">
    <property type="component" value="Unplaced"/>
</dbReference>
<dbReference type="PROSITE" id="PS00028">
    <property type="entry name" value="ZINC_FINGER_C2H2_1"/>
    <property type="match status" value="3"/>
</dbReference>
<organism evidence="4 5">
    <name type="scientific">Eptatretus burgeri</name>
    <name type="common">Inshore hagfish</name>
    <dbReference type="NCBI Taxonomy" id="7764"/>
    <lineage>
        <taxon>Eukaryota</taxon>
        <taxon>Metazoa</taxon>
        <taxon>Chordata</taxon>
        <taxon>Craniata</taxon>
        <taxon>Vertebrata</taxon>
        <taxon>Cyclostomata</taxon>
        <taxon>Myxini</taxon>
        <taxon>Myxiniformes</taxon>
        <taxon>Myxinidae</taxon>
        <taxon>Eptatretinae</taxon>
        <taxon>Eptatretus</taxon>
    </lineage>
</organism>
<dbReference type="PANTHER" id="PTHR12619">
    <property type="entry name" value="RFX TRANSCRIPTION FACTOR FAMILY"/>
    <property type="match status" value="1"/>
</dbReference>
<keyword evidence="5" id="KW-1185">Reference proteome</keyword>
<dbReference type="Gene3D" id="1.10.10.10">
    <property type="entry name" value="Winged helix-like DNA-binding domain superfamily/Winged helix DNA-binding domain"/>
    <property type="match status" value="1"/>
</dbReference>
<feature type="region of interest" description="Disordered" evidence="2">
    <location>
        <begin position="350"/>
        <end position="371"/>
    </location>
</feature>
<dbReference type="PANTHER" id="PTHR12619:SF21">
    <property type="entry name" value="RFX-TYPE WINGED-HELIX DOMAIN-CONTAINING PROTEIN"/>
    <property type="match status" value="1"/>
</dbReference>
<proteinExistence type="predicted"/>
<reference evidence="4" key="2">
    <citation type="submission" date="2025-09" db="UniProtKB">
        <authorList>
            <consortium name="Ensembl"/>
        </authorList>
    </citation>
    <scope>IDENTIFICATION</scope>
</reference>
<dbReference type="Pfam" id="PF02257">
    <property type="entry name" value="RFX_DNA_binding"/>
    <property type="match status" value="1"/>
</dbReference>
<accession>A0A8C4QLW0</accession>
<dbReference type="InterPro" id="IPR039779">
    <property type="entry name" value="RFX-like"/>
</dbReference>
<keyword evidence="1" id="KW-0238">DNA-binding</keyword>
<dbReference type="Pfam" id="PF18326">
    <property type="entry name" value="RFX5_N"/>
    <property type="match status" value="1"/>
</dbReference>
<name>A0A8C4QLW0_EPTBU</name>
<dbReference type="SMART" id="SM00355">
    <property type="entry name" value="ZnF_C2H2"/>
    <property type="match status" value="4"/>
</dbReference>
<dbReference type="AlphaFoldDB" id="A0A8C4QLW0"/>
<evidence type="ECO:0000256" key="1">
    <source>
        <dbReference type="ARBA" id="ARBA00023125"/>
    </source>
</evidence>
<dbReference type="InterPro" id="IPR013087">
    <property type="entry name" value="Znf_C2H2_type"/>
</dbReference>
<sequence>MSEEASGDKQPRPADCPADVQLDSVEHRLKASISNYTQEKITGILEEVQKFTDVEKLFLYLQLPSSPSNSIEDDAGLVVSSMQAHAFEWIHAHLEECDETALPKRQVYNEYQVHCENRGYRELAASDFGKLMKGVFPNITSRRLGTRGQSLYCYGGLKIKNLVHNPFLPQLDIDEKGNAMTSMKQLISSASPVHTSDIRRLNASQQSRHLLQRRKLQQQQLNKQHYLQQQQAQQKPKALKSDGVTSPHADRGGKPCFIPILPKLFAPGTGGSLQIASPTMLLAGSNHIMPFVGAMGCNRVDLSTISIAKEPSEAAAVADGSSAERSPIRILDTGPKLGVVSLKNGGACRLASDSQNRGHSQTQGKSPSEWHKVVRGKEAMSLGPGAENNRQAQIKCEHGDGSNPQRCSEVADNTADLWGTGNVLLSSSFPDNSEQSTSPENIGLIQEMNKSVGLSSHVNGAIFNDGDVKLGDVMGIVTDTVPNGEQVCCPNLPSQIFPNSLLRVVHTTRTSLPTATTLTTVQANHFGKTSTAVTKNSVTSPESLVHTHVPKSLLMNQPSSFPRSPPKSYRIDSDGKLIMLLDDFYYGQLEGNPQLMKEKVNVGSLPFRCNSCEKVLKTNIRFMNHMQHHMDLERWSTESLDIHTMCKHCFRYFATPYHLQCHVKSAHAIELSAITTRCKICELNYDSEQLLLQHMKDHHKPGEMPYACEVCGFRSSYYTDVDAHFR</sequence>
<evidence type="ECO:0000313" key="5">
    <source>
        <dbReference type="Proteomes" id="UP000694388"/>
    </source>
</evidence>
<evidence type="ECO:0000256" key="2">
    <source>
        <dbReference type="SAM" id="MobiDB-lite"/>
    </source>
</evidence>
<protein>
    <recommendedName>
        <fullName evidence="3">RFX-type winged-helix domain-containing protein</fullName>
    </recommendedName>
</protein>
<feature type="compositionally biased region" description="Low complexity" evidence="2">
    <location>
        <begin position="218"/>
        <end position="236"/>
    </location>
</feature>
<dbReference type="FunFam" id="1.10.10.10:FF:000422">
    <property type="entry name" value="DNA-binding protein RFX7"/>
    <property type="match status" value="1"/>
</dbReference>
<dbReference type="InterPro" id="IPR003150">
    <property type="entry name" value="DNA-bd_RFX"/>
</dbReference>
<dbReference type="PROSITE" id="PS51526">
    <property type="entry name" value="RFX_DBD"/>
    <property type="match status" value="1"/>
</dbReference>